<dbReference type="OrthoDB" id="10250354at2759"/>
<dbReference type="GO" id="GO:0005634">
    <property type="term" value="C:nucleus"/>
    <property type="evidence" value="ECO:0007669"/>
    <property type="project" value="TreeGrafter"/>
</dbReference>
<dbReference type="GO" id="GO:0044183">
    <property type="term" value="F:protein folding chaperone"/>
    <property type="evidence" value="ECO:0007669"/>
    <property type="project" value="TreeGrafter"/>
</dbReference>
<sequence>MAPNLNSKDLYEILGVSRSSSAASIKKAYRKLAVQYHPDKNTSPDATEKFQKISAAFATLSDPAKRRDYDTFGEERPSMGQQMSREQAEKMFSMFFGGSDPFGGGMGGDPFGGMGGMGQRMSFGNMGGMDGMGGMGQRMSFGNMGGMGGGMGGGMFGPGMEGMGGRGGPFNATRANKRQNTSSNSNPFGTMKFGTQVTLRGLSKESMNGTKGTISGWDPKSHRHIFTQGDGSGRNGSAEPVSIKRENLQQHPTVTISGTSQPRLNESSAKVLGYVEDTARYNVRLSNGKAVSLKTSNCMLPAGTVVRLCGLKSAGMNGAWGTLEGREEGKYIVRMEERRMKVRTENVVC</sequence>
<dbReference type="GO" id="GO:0051082">
    <property type="term" value="F:unfolded protein binding"/>
    <property type="evidence" value="ECO:0007669"/>
    <property type="project" value="TreeGrafter"/>
</dbReference>
<dbReference type="InterPro" id="IPR001623">
    <property type="entry name" value="DnaJ_domain"/>
</dbReference>
<evidence type="ECO:0000256" key="1">
    <source>
        <dbReference type="SAM" id="MobiDB-lite"/>
    </source>
</evidence>
<dbReference type="Gene3D" id="1.10.287.110">
    <property type="entry name" value="DnaJ domain"/>
    <property type="match status" value="1"/>
</dbReference>
<dbReference type="PRINTS" id="PR00625">
    <property type="entry name" value="JDOMAIN"/>
</dbReference>
<comment type="caution">
    <text evidence="3">The sequence shown here is derived from an EMBL/GenBank/DDBJ whole genome shotgun (WGS) entry which is preliminary data.</text>
</comment>
<dbReference type="Pfam" id="PF00226">
    <property type="entry name" value="DnaJ"/>
    <property type="match status" value="1"/>
</dbReference>
<feature type="compositionally biased region" description="Polar residues" evidence="1">
    <location>
        <begin position="178"/>
        <end position="192"/>
    </location>
</feature>
<dbReference type="PROSITE" id="PS00636">
    <property type="entry name" value="DNAJ_1"/>
    <property type="match status" value="1"/>
</dbReference>
<feature type="region of interest" description="Disordered" evidence="1">
    <location>
        <begin position="173"/>
        <end position="192"/>
    </location>
</feature>
<dbReference type="SUPFAM" id="SSF46565">
    <property type="entry name" value="Chaperone J-domain"/>
    <property type="match status" value="1"/>
</dbReference>
<dbReference type="EMBL" id="BRXZ01007946">
    <property type="protein sequence ID" value="GMI36493.1"/>
    <property type="molecule type" value="Genomic_DNA"/>
</dbReference>
<dbReference type="SMART" id="SM00271">
    <property type="entry name" value="DnaJ"/>
    <property type="match status" value="1"/>
</dbReference>
<name>A0A9W7G8U7_9STRA</name>
<dbReference type="GO" id="GO:0051087">
    <property type="term" value="F:protein-folding chaperone binding"/>
    <property type="evidence" value="ECO:0007669"/>
    <property type="project" value="TreeGrafter"/>
</dbReference>
<dbReference type="PANTHER" id="PTHR43948:SF10">
    <property type="entry name" value="MRJ, ISOFORM E"/>
    <property type="match status" value="1"/>
</dbReference>
<dbReference type="InterPro" id="IPR018253">
    <property type="entry name" value="DnaJ_domain_CS"/>
</dbReference>
<proteinExistence type="predicted"/>
<feature type="region of interest" description="Disordered" evidence="1">
    <location>
        <begin position="203"/>
        <end position="239"/>
    </location>
</feature>
<feature type="domain" description="J" evidence="2">
    <location>
        <begin position="9"/>
        <end position="73"/>
    </location>
</feature>
<reference evidence="3" key="1">
    <citation type="submission" date="2022-07" db="EMBL/GenBank/DDBJ databases">
        <title>Genome analysis of Parmales, a sister group of diatoms, reveals the evolutionary specialization of diatoms from phago-mixotrophs to photoautotrophs.</title>
        <authorList>
            <person name="Ban H."/>
            <person name="Sato S."/>
            <person name="Yoshikawa S."/>
            <person name="Kazumasa Y."/>
            <person name="Nakamura Y."/>
            <person name="Ichinomiya M."/>
            <person name="Saitoh K."/>
            <person name="Sato N."/>
            <person name="Blanc-Mathieu R."/>
            <person name="Endo H."/>
            <person name="Kuwata A."/>
            <person name="Ogata H."/>
        </authorList>
    </citation>
    <scope>NUCLEOTIDE SEQUENCE</scope>
</reference>
<dbReference type="CDD" id="cd06257">
    <property type="entry name" value="DnaJ"/>
    <property type="match status" value="1"/>
</dbReference>
<dbReference type="PROSITE" id="PS50076">
    <property type="entry name" value="DNAJ_2"/>
    <property type="match status" value="1"/>
</dbReference>
<protein>
    <recommendedName>
        <fullName evidence="2">J domain-containing protein</fullName>
    </recommendedName>
</protein>
<dbReference type="InterPro" id="IPR036869">
    <property type="entry name" value="J_dom_sf"/>
</dbReference>
<accession>A0A9W7G8U7</accession>
<keyword evidence="4" id="KW-1185">Reference proteome</keyword>
<gene>
    <name evidence="3" type="ORF">TrRE_jg3597</name>
</gene>
<organism evidence="3 4">
    <name type="scientific">Triparma retinervis</name>
    <dbReference type="NCBI Taxonomy" id="2557542"/>
    <lineage>
        <taxon>Eukaryota</taxon>
        <taxon>Sar</taxon>
        <taxon>Stramenopiles</taxon>
        <taxon>Ochrophyta</taxon>
        <taxon>Bolidophyceae</taxon>
        <taxon>Parmales</taxon>
        <taxon>Triparmaceae</taxon>
        <taxon>Triparma</taxon>
    </lineage>
</organism>
<dbReference type="PANTHER" id="PTHR43948">
    <property type="entry name" value="DNAJ HOMOLOG SUBFAMILY B"/>
    <property type="match status" value="1"/>
</dbReference>
<evidence type="ECO:0000313" key="3">
    <source>
        <dbReference type="EMBL" id="GMI36493.1"/>
    </source>
</evidence>
<evidence type="ECO:0000259" key="2">
    <source>
        <dbReference type="PROSITE" id="PS50076"/>
    </source>
</evidence>
<dbReference type="AlphaFoldDB" id="A0A9W7G8U7"/>
<dbReference type="Proteomes" id="UP001165082">
    <property type="component" value="Unassembled WGS sequence"/>
</dbReference>
<dbReference type="GO" id="GO:0005737">
    <property type="term" value="C:cytoplasm"/>
    <property type="evidence" value="ECO:0007669"/>
    <property type="project" value="TreeGrafter"/>
</dbReference>
<evidence type="ECO:0000313" key="4">
    <source>
        <dbReference type="Proteomes" id="UP001165082"/>
    </source>
</evidence>